<name>F6DRP1_DESRL</name>
<accession>F6DRP1</accession>
<evidence type="ECO:0000313" key="1">
    <source>
        <dbReference type="EMBL" id="AEG59802.1"/>
    </source>
</evidence>
<dbReference type="STRING" id="696281.Desru_1537"/>
<protein>
    <submittedName>
        <fullName evidence="1">Uncharacterized protein</fullName>
    </submittedName>
</protein>
<dbReference type="Proteomes" id="UP000009234">
    <property type="component" value="Chromosome"/>
</dbReference>
<keyword evidence="2" id="KW-1185">Reference proteome</keyword>
<dbReference type="KEGG" id="dru:Desru_1537"/>
<dbReference type="AlphaFoldDB" id="F6DRP1"/>
<dbReference type="RefSeq" id="WP_013841570.1">
    <property type="nucleotide sequence ID" value="NC_015589.1"/>
</dbReference>
<sequence length="232" mass="26569">MNKVKFLYDVVSTLKEKESFRGVLAVEGSRNQDKILVFNNEFEKSQLNGRTKAKVQLELDCQGKKIKHESSTEFDLQDCHGHRHHGFWHPMRHGHSHGSHHGPFCDGDGAVGGGRFKGKLSRLAFFLNVLNSMELEEQDDKKIVLSLNFDQIPGDMKNLIQRKMQHHKMHHSRDFQQASKEFSGFEPSAVKLTILVNQNKDMEKVVLIAEGKQQEEAAVNDVKLNAELRLDW</sequence>
<dbReference type="eggNOG" id="ENOG5032T5Y">
    <property type="taxonomic scope" value="Bacteria"/>
</dbReference>
<evidence type="ECO:0000313" key="2">
    <source>
        <dbReference type="Proteomes" id="UP000009234"/>
    </source>
</evidence>
<dbReference type="HOGENOM" id="CLU_1173897_0_0_9"/>
<reference evidence="2" key="1">
    <citation type="submission" date="2011-05" db="EMBL/GenBank/DDBJ databases">
        <title>Complete sequence of Desulfotomaculum ruminis DSM 2154.</title>
        <authorList>
            <person name="Lucas S."/>
            <person name="Copeland A."/>
            <person name="Lapidus A."/>
            <person name="Cheng J.-F."/>
            <person name="Goodwin L."/>
            <person name="Pitluck S."/>
            <person name="Lu M."/>
            <person name="Detter J.C."/>
            <person name="Han C."/>
            <person name="Tapia R."/>
            <person name="Land M."/>
            <person name="Hauser L."/>
            <person name="Kyrpides N."/>
            <person name="Ivanova N."/>
            <person name="Mikhailova N."/>
            <person name="Pagani I."/>
            <person name="Stams A.J.M."/>
            <person name="Plugge C.M."/>
            <person name="Muyzer G."/>
            <person name="Kuever J."/>
            <person name="Parshina S.N."/>
            <person name="Ivanova A.E."/>
            <person name="Nazina T.N."/>
            <person name="Brambilla E."/>
            <person name="Spring S."/>
            <person name="Klenk H.-P."/>
            <person name="Woyke T."/>
        </authorList>
    </citation>
    <scope>NUCLEOTIDE SEQUENCE [LARGE SCALE GENOMIC DNA]</scope>
    <source>
        <strain evidence="2">ATCC 23193 / DSM 2154 / NCIB 8452 / DL</strain>
    </source>
</reference>
<proteinExistence type="predicted"/>
<dbReference type="OrthoDB" id="1898447at2"/>
<gene>
    <name evidence="1" type="ordered locus">Desru_1537</name>
</gene>
<dbReference type="EMBL" id="CP002780">
    <property type="protein sequence ID" value="AEG59802.1"/>
    <property type="molecule type" value="Genomic_DNA"/>
</dbReference>
<organism evidence="1 2">
    <name type="scientific">Desulforamulus ruminis (strain ATCC 23193 / DSM 2154 / NCIMB 8452 / DL)</name>
    <name type="common">Desulfotomaculum ruminis</name>
    <dbReference type="NCBI Taxonomy" id="696281"/>
    <lineage>
        <taxon>Bacteria</taxon>
        <taxon>Bacillati</taxon>
        <taxon>Bacillota</taxon>
        <taxon>Clostridia</taxon>
        <taxon>Eubacteriales</taxon>
        <taxon>Peptococcaceae</taxon>
        <taxon>Desulforamulus</taxon>
    </lineage>
</organism>
<reference evidence="1 2" key="2">
    <citation type="journal article" date="2012" name="Stand. Genomic Sci.">
        <title>Complete genome sequence of the sulfate-reducing firmicute Desulfotomaculum ruminis type strain (DL(T)).</title>
        <authorList>
            <person name="Spring S."/>
            <person name="Visser M."/>
            <person name="Lu M."/>
            <person name="Copeland A."/>
            <person name="Lapidus A."/>
            <person name="Lucas S."/>
            <person name="Cheng J.F."/>
            <person name="Han C."/>
            <person name="Tapia R."/>
            <person name="Goodwin L.A."/>
            <person name="Pitluck S."/>
            <person name="Ivanova N."/>
            <person name="Land M."/>
            <person name="Hauser L."/>
            <person name="Larimer F."/>
            <person name="Rohde M."/>
            <person name="Goker M."/>
            <person name="Detter J.C."/>
            <person name="Kyrpides N.C."/>
            <person name="Woyke T."/>
            <person name="Schaap P.J."/>
            <person name="Plugge C.M."/>
            <person name="Muyzer G."/>
            <person name="Kuever J."/>
            <person name="Pereira I.A."/>
            <person name="Parshina S.N."/>
            <person name="Bernier-Latmani R."/>
            <person name="Stams A.J."/>
            <person name="Klenk H.P."/>
        </authorList>
    </citation>
    <scope>NUCLEOTIDE SEQUENCE [LARGE SCALE GENOMIC DNA]</scope>
    <source>
        <strain evidence="2">ATCC 23193 / DSM 2154 / NCIB 8452 / DL</strain>
    </source>
</reference>